<evidence type="ECO:0000313" key="1">
    <source>
        <dbReference type="EMBL" id="CNG80581.1"/>
    </source>
</evidence>
<sequence length="66" mass="6869">MIPVCAITPPRLETDWALSVTLSAIRLALSARSRAVVLADSCVAAFTTASVKVISPDLATKLMALA</sequence>
<dbReference type="Proteomes" id="UP000038750">
    <property type="component" value="Unassembled WGS sequence"/>
</dbReference>
<accession>A0A0T9N620</accession>
<proteinExistence type="predicted"/>
<dbReference type="EMBL" id="CPZJ01000046">
    <property type="protein sequence ID" value="CNG80581.1"/>
    <property type="molecule type" value="Genomic_DNA"/>
</dbReference>
<organism evidence="1 2">
    <name type="scientific">Yersinia intermedia</name>
    <dbReference type="NCBI Taxonomy" id="631"/>
    <lineage>
        <taxon>Bacteria</taxon>
        <taxon>Pseudomonadati</taxon>
        <taxon>Pseudomonadota</taxon>
        <taxon>Gammaproteobacteria</taxon>
        <taxon>Enterobacterales</taxon>
        <taxon>Yersiniaceae</taxon>
        <taxon>Yersinia</taxon>
    </lineage>
</organism>
<evidence type="ECO:0000313" key="2">
    <source>
        <dbReference type="Proteomes" id="UP000038750"/>
    </source>
</evidence>
<gene>
    <name evidence="1" type="ORF">ERS008530_04764</name>
</gene>
<reference evidence="1 2" key="1">
    <citation type="submission" date="2015-03" db="EMBL/GenBank/DDBJ databases">
        <authorList>
            <person name="Murphy D."/>
        </authorList>
    </citation>
    <scope>NUCLEOTIDE SEQUENCE [LARGE SCALE GENOMIC DNA]</scope>
    <source>
        <strain evidence="1 2">BR165/97</strain>
    </source>
</reference>
<name>A0A0T9N620_YERIN</name>
<protein>
    <submittedName>
        <fullName evidence="1">Uncharacterized protein</fullName>
    </submittedName>
</protein>
<dbReference type="AlphaFoldDB" id="A0A0T9N620"/>